<comment type="caution">
    <text evidence="1">The sequence shown here is derived from an EMBL/GenBank/DDBJ whole genome shotgun (WGS) entry which is preliminary data.</text>
</comment>
<proteinExistence type="predicted"/>
<dbReference type="AlphaFoldDB" id="A0AA88NIN5"/>
<reference evidence="1" key="1">
    <citation type="submission" date="2023-07" db="EMBL/GenBank/DDBJ databases">
        <title>Chromosome-level Genome Assembly of Striped Snakehead (Channa striata).</title>
        <authorList>
            <person name="Liu H."/>
        </authorList>
    </citation>
    <scope>NUCLEOTIDE SEQUENCE</scope>
    <source>
        <strain evidence="1">Gz</strain>
        <tissue evidence="1">Muscle</tissue>
    </source>
</reference>
<evidence type="ECO:0000313" key="2">
    <source>
        <dbReference type="Proteomes" id="UP001187415"/>
    </source>
</evidence>
<gene>
    <name evidence="1" type="ORF">Q5P01_004037</name>
</gene>
<accession>A0AA88NIN5</accession>
<protein>
    <submittedName>
        <fullName evidence="1">Uncharacterized protein</fullName>
    </submittedName>
</protein>
<dbReference type="EMBL" id="JAUPFM010000002">
    <property type="protein sequence ID" value="KAK2859417.1"/>
    <property type="molecule type" value="Genomic_DNA"/>
</dbReference>
<organism evidence="1 2">
    <name type="scientific">Channa striata</name>
    <name type="common">Snakehead murrel</name>
    <name type="synonym">Ophicephalus striatus</name>
    <dbReference type="NCBI Taxonomy" id="64152"/>
    <lineage>
        <taxon>Eukaryota</taxon>
        <taxon>Metazoa</taxon>
        <taxon>Chordata</taxon>
        <taxon>Craniata</taxon>
        <taxon>Vertebrata</taxon>
        <taxon>Euteleostomi</taxon>
        <taxon>Actinopterygii</taxon>
        <taxon>Neopterygii</taxon>
        <taxon>Teleostei</taxon>
        <taxon>Neoteleostei</taxon>
        <taxon>Acanthomorphata</taxon>
        <taxon>Anabantaria</taxon>
        <taxon>Anabantiformes</taxon>
        <taxon>Channoidei</taxon>
        <taxon>Channidae</taxon>
        <taxon>Channa</taxon>
    </lineage>
</organism>
<sequence>MCKQLPNSMVRSMKTFEEQCANKTSSTIGNAACAESKSRSVLNAPQEPLLARQQVFPQPDICQDLQQRAPFQVIKAPLPAHVVNEEECLSVLVTNLFHPVHPA</sequence>
<name>A0AA88NIN5_CHASR</name>
<evidence type="ECO:0000313" key="1">
    <source>
        <dbReference type="EMBL" id="KAK2859417.1"/>
    </source>
</evidence>
<keyword evidence="2" id="KW-1185">Reference proteome</keyword>
<dbReference type="Proteomes" id="UP001187415">
    <property type="component" value="Unassembled WGS sequence"/>
</dbReference>